<dbReference type="PROSITE" id="PS51469">
    <property type="entry name" value="SUN"/>
    <property type="match status" value="1"/>
</dbReference>
<evidence type="ECO:0000313" key="9">
    <source>
        <dbReference type="Proteomes" id="UP000822476"/>
    </source>
</evidence>
<evidence type="ECO:0000256" key="2">
    <source>
        <dbReference type="ARBA" id="ARBA00022692"/>
    </source>
</evidence>
<sequence>MPSAHSRRTRLSYSTELEKAKQQAALVQTPIERVQETLISSSQSSVSRYWTSSNTLDNIRMTSFGFERTDYTYGDSGSYKSDRIKNSWKSPNMSRLPLRHQFADRGVVTLSSRELEQSSRTMNSKEVEKRLNVIATKVPDVSTDDNDEEDDISSRSSIASTRSSNRVVRSRCKKIPGDWCTHYECVTFGSTRRLTTTTASSLQRNTNNTTDSNYSLNVTEPEVSSVGRQRRSRRTPRGNVNLTQTVDHSIVNHPVEVTDRSDRVASTSSTYVYTYVPAGETVGGADVIVAEPKPSLENGDGPELNEGFWQRRFAHRSSDKDTQVLNNQFNRTATNQSSNNTTSRGWLTRHIFGLEQTDSAESPSSQFISSDAEDADTMISSRSHSRRNVGSTVGHSATIRTSVARKSQGLFSRIFDYGVRVLRRLLSIILTILLSILYAGYALLSGAVYVTTSAVRTVSSKLFTSGSSRSSGKLALHPRLTRFDHPTTSSSLVDEEPDFLTRSMHSTAFGLSKLGSCCCRLCGILCFLVPLFLLLAFLFAPVSIDDGDDETPPMLLPHLTDANCQQVLPHHPMPENSSSWSLAIWRFRCLYWLYFLDSPPTNESMKSISSEPAIDTAATWSKWLFGWFAKPTSVDTVSQPVPIGQSADTTRLLEQLAAFSQAVNKRLDSLSMSIRVTETRVADVENQSNDRVKNLSAQLSDLQAQFHTHTASIHEWRLQMLSLANQSGPDMSTLTGEYDRLFHAVTEAVNHTVMFYLEQLRTDVNDSVNSQLGRHDATMVNLSLLLAQLRHHLTRRLRYAENKLSQLNFQLRTELSKQSRNQTTLATEINELRGLIDNMSERLVLLQKGNTETNALITDLQEASRRCTEQQSQQLSSCKQVASDYAEAAIGRLTTLLTTQIADLVKENFLQQLQPSDSVVHTKLSAMIEQTTRETVAVALRDHIQTQFTDTTGKPIIHPDYFNVQRQIDASLERFAADRTGLPDFALESAGGTVIATRCTRTYTGGAALFSLFGIPLVRLSNSPRTILHPSNNAGDCWPFHGSSGQVVIRLSDPIVINAVSLEHLPRVLARTGRSDSAPKDFLIKGLASEVDEEGVVLGNFTYNIDGPSIQTYIIKANSMTTTRMFLQCKASDAIHKHIFLTDSVLNRPTDPQNCSFRYRNRKTNFHDQSKTWQFVELAILSNHGHPLYTCVYRLRVHGKLASS</sequence>
<dbReference type="InterPro" id="IPR012919">
    <property type="entry name" value="SUN_dom"/>
</dbReference>
<organism evidence="8 9">
    <name type="scientific">Paragonimus skrjabini miyazakii</name>
    <dbReference type="NCBI Taxonomy" id="59628"/>
    <lineage>
        <taxon>Eukaryota</taxon>
        <taxon>Metazoa</taxon>
        <taxon>Spiralia</taxon>
        <taxon>Lophotrochozoa</taxon>
        <taxon>Platyhelminthes</taxon>
        <taxon>Trematoda</taxon>
        <taxon>Digenea</taxon>
        <taxon>Plagiorchiida</taxon>
        <taxon>Troglotremata</taxon>
        <taxon>Troglotrematidae</taxon>
        <taxon>Paragonimus</taxon>
    </lineage>
</organism>
<feature type="compositionally biased region" description="Low complexity" evidence="5">
    <location>
        <begin position="154"/>
        <end position="165"/>
    </location>
</feature>
<feature type="region of interest" description="Disordered" evidence="5">
    <location>
        <begin position="138"/>
        <end position="165"/>
    </location>
</feature>
<feature type="compositionally biased region" description="Polar residues" evidence="5">
    <location>
        <begin position="203"/>
        <end position="218"/>
    </location>
</feature>
<feature type="transmembrane region" description="Helical" evidence="6">
    <location>
        <begin position="425"/>
        <end position="451"/>
    </location>
</feature>
<keyword evidence="2 6" id="KW-0812">Transmembrane</keyword>
<dbReference type="Gene3D" id="2.60.120.260">
    <property type="entry name" value="Galactose-binding domain-like"/>
    <property type="match status" value="1"/>
</dbReference>
<comment type="subcellular location">
    <subcellularLocation>
        <location evidence="1">Membrane</location>
    </subcellularLocation>
</comment>
<accession>A0A8S9YVI0</accession>
<evidence type="ECO:0000256" key="1">
    <source>
        <dbReference type="ARBA" id="ARBA00004370"/>
    </source>
</evidence>
<dbReference type="EMBL" id="JTDE01001602">
    <property type="protein sequence ID" value="KAF7258652.1"/>
    <property type="molecule type" value="Genomic_DNA"/>
</dbReference>
<dbReference type="PANTHER" id="PTHR12911">
    <property type="entry name" value="SAD1/UNC-84-LIKE PROTEIN-RELATED"/>
    <property type="match status" value="1"/>
</dbReference>
<gene>
    <name evidence="8" type="ORF">EG68_03940</name>
</gene>
<evidence type="ECO:0000313" key="8">
    <source>
        <dbReference type="EMBL" id="KAF7258652.1"/>
    </source>
</evidence>
<proteinExistence type="predicted"/>
<comment type="caution">
    <text evidence="8">The sequence shown here is derived from an EMBL/GenBank/DDBJ whole genome shotgun (WGS) entry which is preliminary data.</text>
</comment>
<dbReference type="AlphaFoldDB" id="A0A8S9YVI0"/>
<dbReference type="Pfam" id="PF07738">
    <property type="entry name" value="Sad1_UNC"/>
    <property type="match status" value="2"/>
</dbReference>
<reference evidence="8" key="1">
    <citation type="submission" date="2019-07" db="EMBL/GenBank/DDBJ databases">
        <title>Annotation for the trematode Paragonimus miyazaki's.</title>
        <authorList>
            <person name="Choi Y.-J."/>
        </authorList>
    </citation>
    <scope>NUCLEOTIDE SEQUENCE</scope>
    <source>
        <strain evidence="8">Japan</strain>
    </source>
</reference>
<dbReference type="Proteomes" id="UP000822476">
    <property type="component" value="Unassembled WGS sequence"/>
</dbReference>
<evidence type="ECO:0000256" key="6">
    <source>
        <dbReference type="SAM" id="Phobius"/>
    </source>
</evidence>
<keyword evidence="3 6" id="KW-1133">Transmembrane helix</keyword>
<evidence type="ECO:0000259" key="7">
    <source>
        <dbReference type="PROSITE" id="PS51469"/>
    </source>
</evidence>
<dbReference type="PANTHER" id="PTHR12911:SF8">
    <property type="entry name" value="KLAROID PROTEIN-RELATED"/>
    <property type="match status" value="1"/>
</dbReference>
<dbReference type="GO" id="GO:0043495">
    <property type="term" value="F:protein-membrane adaptor activity"/>
    <property type="evidence" value="ECO:0007669"/>
    <property type="project" value="TreeGrafter"/>
</dbReference>
<dbReference type="InterPro" id="IPR045119">
    <property type="entry name" value="SUN1-5"/>
</dbReference>
<feature type="domain" description="SUN" evidence="7">
    <location>
        <begin position="991"/>
        <end position="1202"/>
    </location>
</feature>
<feature type="transmembrane region" description="Helical" evidence="6">
    <location>
        <begin position="521"/>
        <end position="544"/>
    </location>
</feature>
<dbReference type="GO" id="GO:0034993">
    <property type="term" value="C:meiotic nuclear membrane microtubule tethering complex"/>
    <property type="evidence" value="ECO:0007669"/>
    <property type="project" value="TreeGrafter"/>
</dbReference>
<evidence type="ECO:0000256" key="5">
    <source>
        <dbReference type="SAM" id="MobiDB-lite"/>
    </source>
</evidence>
<keyword evidence="9" id="KW-1185">Reference proteome</keyword>
<name>A0A8S9YVI0_9TREM</name>
<dbReference type="OrthoDB" id="342281at2759"/>
<evidence type="ECO:0000256" key="3">
    <source>
        <dbReference type="ARBA" id="ARBA00022989"/>
    </source>
</evidence>
<feature type="region of interest" description="Disordered" evidence="5">
    <location>
        <begin position="199"/>
        <end position="239"/>
    </location>
</feature>
<protein>
    <recommendedName>
        <fullName evidence="7">SUN domain-containing protein</fullName>
    </recommendedName>
</protein>
<keyword evidence="4 6" id="KW-0472">Membrane</keyword>
<feature type="compositionally biased region" description="Acidic residues" evidence="5">
    <location>
        <begin position="142"/>
        <end position="151"/>
    </location>
</feature>
<evidence type="ECO:0000256" key="4">
    <source>
        <dbReference type="ARBA" id="ARBA00023136"/>
    </source>
</evidence>